<comment type="caution">
    <text evidence="3">The sequence shown here is derived from an EMBL/GenBank/DDBJ whole genome shotgun (WGS) entry which is preliminary data.</text>
</comment>
<proteinExistence type="inferred from homology"/>
<dbReference type="GO" id="GO:0016787">
    <property type="term" value="F:hydrolase activity"/>
    <property type="evidence" value="ECO:0007669"/>
    <property type="project" value="UniProtKB-KW"/>
</dbReference>
<keyword evidence="2 3" id="KW-0378">Hydrolase</keyword>
<dbReference type="PANTHER" id="PTHR43316:SF3">
    <property type="entry name" value="HALOACID DEHALOGENASE, TYPE II (AFU_ORTHOLOGUE AFUA_2G07750)-RELATED"/>
    <property type="match status" value="1"/>
</dbReference>
<dbReference type="SFLD" id="SFLDG01129">
    <property type="entry name" value="C1.5:_HAD__Beta-PGM__Phosphata"/>
    <property type="match status" value="1"/>
</dbReference>
<dbReference type="EMBL" id="JAOPKB010000004">
    <property type="protein sequence ID" value="MCU4972902.1"/>
    <property type="molecule type" value="Genomic_DNA"/>
</dbReference>
<organism evidence="3 4">
    <name type="scientific">Natronoglomus mannanivorans</name>
    <dbReference type="NCBI Taxonomy" id="2979990"/>
    <lineage>
        <taxon>Archaea</taxon>
        <taxon>Methanobacteriati</taxon>
        <taxon>Methanobacteriota</taxon>
        <taxon>Stenosarchaea group</taxon>
        <taxon>Halobacteria</taxon>
        <taxon>Halobacteriales</taxon>
        <taxon>Natrialbaceae</taxon>
        <taxon>Natronoglomus</taxon>
    </lineage>
</organism>
<dbReference type="Pfam" id="PF00702">
    <property type="entry name" value="Hydrolase"/>
    <property type="match status" value="1"/>
</dbReference>
<dbReference type="SUPFAM" id="SSF56784">
    <property type="entry name" value="HAD-like"/>
    <property type="match status" value="1"/>
</dbReference>
<accession>A0ABT2QDB0</accession>
<evidence type="ECO:0000313" key="3">
    <source>
        <dbReference type="EMBL" id="MCU4972902.1"/>
    </source>
</evidence>
<dbReference type="Gene3D" id="3.40.50.1000">
    <property type="entry name" value="HAD superfamily/HAD-like"/>
    <property type="match status" value="1"/>
</dbReference>
<evidence type="ECO:0000256" key="2">
    <source>
        <dbReference type="ARBA" id="ARBA00022801"/>
    </source>
</evidence>
<dbReference type="InterPro" id="IPR006439">
    <property type="entry name" value="HAD-SF_hydro_IA"/>
</dbReference>
<protein>
    <submittedName>
        <fullName evidence="3">HAD family hydrolase</fullName>
    </submittedName>
</protein>
<dbReference type="Proteomes" id="UP001320972">
    <property type="component" value="Unassembled WGS sequence"/>
</dbReference>
<dbReference type="RefSeq" id="WP_338007635.1">
    <property type="nucleotide sequence ID" value="NZ_JAOPKB010000004.1"/>
</dbReference>
<dbReference type="SFLD" id="SFLDS00003">
    <property type="entry name" value="Haloacid_Dehalogenase"/>
    <property type="match status" value="1"/>
</dbReference>
<dbReference type="InterPro" id="IPR051540">
    <property type="entry name" value="S-2-haloacid_dehalogenase"/>
</dbReference>
<sequence>MAVSFDLFETLVTAEKPEDPAAAVARALAARGVSVPDDWETRYARAHIDAPEGVEVALDEHVCAALLSAAESTQSEAAIDREGVREAVVAAFDPVVETRPDAREAVDAVRERGHRVAICSNCSVPGLVERTLARSRLEAEQFDAVVTSVDCGWRKPAAEIFLETAERLSVDPSALVHVGDDPRTDGGVERVGGTAIGLWETPLADLPARLDPDPNPEASDR</sequence>
<dbReference type="InterPro" id="IPR023214">
    <property type="entry name" value="HAD_sf"/>
</dbReference>
<keyword evidence="4" id="KW-1185">Reference proteome</keyword>
<evidence type="ECO:0000256" key="1">
    <source>
        <dbReference type="ARBA" id="ARBA00007958"/>
    </source>
</evidence>
<dbReference type="PANTHER" id="PTHR43316">
    <property type="entry name" value="HYDROLASE, HALOACID DELAHOGENASE-RELATED"/>
    <property type="match status" value="1"/>
</dbReference>
<name>A0ABT2QDB0_9EURY</name>
<comment type="similarity">
    <text evidence="1">Belongs to the HAD-like hydrolase superfamily.</text>
</comment>
<gene>
    <name evidence="3" type="ORF">OB955_09120</name>
</gene>
<evidence type="ECO:0000313" key="4">
    <source>
        <dbReference type="Proteomes" id="UP001320972"/>
    </source>
</evidence>
<reference evidence="3 4" key="1">
    <citation type="submission" date="2022-09" db="EMBL/GenBank/DDBJ databases">
        <title>Enrichment on poylsaccharides allowed isolation of novel metabolic and taxonomic groups of Haloarchaea.</title>
        <authorList>
            <person name="Sorokin D.Y."/>
            <person name="Elcheninov A.G."/>
            <person name="Khizhniak T.V."/>
            <person name="Kolganova T.V."/>
            <person name="Kublanov I.V."/>
        </authorList>
    </citation>
    <scope>NUCLEOTIDE SEQUENCE [LARGE SCALE GENOMIC DNA]</scope>
    <source>
        <strain evidence="3 4">AArc-m2/3/4</strain>
    </source>
</reference>
<dbReference type="NCBIfam" id="TIGR01549">
    <property type="entry name" value="HAD-SF-IA-v1"/>
    <property type="match status" value="1"/>
</dbReference>
<dbReference type="InterPro" id="IPR036412">
    <property type="entry name" value="HAD-like_sf"/>
</dbReference>